<dbReference type="GO" id="GO:0016987">
    <property type="term" value="F:sigma factor activity"/>
    <property type="evidence" value="ECO:0007669"/>
    <property type="project" value="UniProtKB-KW"/>
</dbReference>
<dbReference type="OrthoDB" id="2381110at2"/>
<dbReference type="InterPro" id="IPR014284">
    <property type="entry name" value="RNA_pol_sigma-70_dom"/>
</dbReference>
<dbReference type="SUPFAM" id="SSF88659">
    <property type="entry name" value="Sigma3 and sigma4 domains of RNA polymerase sigma factors"/>
    <property type="match status" value="1"/>
</dbReference>
<evidence type="ECO:0000313" key="7">
    <source>
        <dbReference type="EMBL" id="KPV40540.1"/>
    </source>
</evidence>
<evidence type="ECO:0000256" key="3">
    <source>
        <dbReference type="ARBA" id="ARBA00023082"/>
    </source>
</evidence>
<organism evidence="7 8">
    <name type="scientific">Alicyclobacillus ferrooxydans</name>
    <dbReference type="NCBI Taxonomy" id="471514"/>
    <lineage>
        <taxon>Bacteria</taxon>
        <taxon>Bacillati</taxon>
        <taxon>Bacillota</taxon>
        <taxon>Bacilli</taxon>
        <taxon>Bacillales</taxon>
        <taxon>Alicyclobacillaceae</taxon>
        <taxon>Alicyclobacillus</taxon>
    </lineage>
</organism>
<accession>A0A0P9C6T4</accession>
<feature type="domain" description="RNA polymerase sigma factor 70 region 4 type 2" evidence="6">
    <location>
        <begin position="127"/>
        <end position="177"/>
    </location>
</feature>
<dbReference type="InterPro" id="IPR007627">
    <property type="entry name" value="RNA_pol_sigma70_r2"/>
</dbReference>
<keyword evidence="8" id="KW-1185">Reference proteome</keyword>
<dbReference type="EMBL" id="LJCO01000097">
    <property type="protein sequence ID" value="KPV40540.1"/>
    <property type="molecule type" value="Genomic_DNA"/>
</dbReference>
<dbReference type="PANTHER" id="PTHR43133">
    <property type="entry name" value="RNA POLYMERASE ECF-TYPE SIGMA FACTO"/>
    <property type="match status" value="1"/>
</dbReference>
<comment type="caution">
    <text evidence="7">The sequence shown here is derived from an EMBL/GenBank/DDBJ whole genome shotgun (WGS) entry which is preliminary data.</text>
</comment>
<evidence type="ECO:0000256" key="2">
    <source>
        <dbReference type="ARBA" id="ARBA00023015"/>
    </source>
</evidence>
<keyword evidence="2" id="KW-0805">Transcription regulation</keyword>
<dbReference type="Proteomes" id="UP000050482">
    <property type="component" value="Unassembled WGS sequence"/>
</dbReference>
<dbReference type="STRING" id="471514.AN477_21930"/>
<name>A0A0P9C6T4_9BACL</name>
<dbReference type="CDD" id="cd06171">
    <property type="entry name" value="Sigma70_r4"/>
    <property type="match status" value="1"/>
</dbReference>
<dbReference type="Gene3D" id="1.10.1740.10">
    <property type="match status" value="1"/>
</dbReference>
<evidence type="ECO:0000256" key="4">
    <source>
        <dbReference type="ARBA" id="ARBA00023163"/>
    </source>
</evidence>
<evidence type="ECO:0000259" key="5">
    <source>
        <dbReference type="Pfam" id="PF04542"/>
    </source>
</evidence>
<feature type="domain" description="RNA polymerase sigma-70 region 2" evidence="5">
    <location>
        <begin position="25"/>
        <end position="93"/>
    </location>
</feature>
<dbReference type="InterPro" id="IPR013249">
    <property type="entry name" value="RNA_pol_sigma70_r4_t2"/>
</dbReference>
<keyword evidence="4" id="KW-0804">Transcription</keyword>
<dbReference type="NCBIfam" id="TIGR02937">
    <property type="entry name" value="sigma70-ECF"/>
    <property type="match status" value="1"/>
</dbReference>
<gene>
    <name evidence="7" type="ORF">AN477_21930</name>
</gene>
<dbReference type="GO" id="GO:0003677">
    <property type="term" value="F:DNA binding"/>
    <property type="evidence" value="ECO:0007669"/>
    <property type="project" value="InterPro"/>
</dbReference>
<dbReference type="Pfam" id="PF04542">
    <property type="entry name" value="Sigma70_r2"/>
    <property type="match status" value="1"/>
</dbReference>
<evidence type="ECO:0000313" key="8">
    <source>
        <dbReference type="Proteomes" id="UP000050482"/>
    </source>
</evidence>
<proteinExistence type="inferred from homology"/>
<dbReference type="Gene3D" id="1.10.10.10">
    <property type="entry name" value="Winged helix-like DNA-binding domain superfamily/Winged helix DNA-binding domain"/>
    <property type="match status" value="1"/>
</dbReference>
<keyword evidence="3" id="KW-0731">Sigma factor</keyword>
<dbReference type="SUPFAM" id="SSF88946">
    <property type="entry name" value="Sigma2 domain of RNA polymerase sigma factors"/>
    <property type="match status" value="1"/>
</dbReference>
<comment type="similarity">
    <text evidence="1">Belongs to the sigma-70 factor family. ECF subfamily.</text>
</comment>
<dbReference type="AlphaFoldDB" id="A0A0P9C6T4"/>
<reference evidence="7 8" key="1">
    <citation type="submission" date="2015-09" db="EMBL/GenBank/DDBJ databases">
        <title>Draft genome sequence of Alicyclobacillus ferrooxydans DSM 22381.</title>
        <authorList>
            <person name="Hemp J."/>
        </authorList>
    </citation>
    <scope>NUCLEOTIDE SEQUENCE [LARGE SCALE GENOMIC DNA]</scope>
    <source>
        <strain evidence="7 8">TC-34</strain>
    </source>
</reference>
<dbReference type="InterPro" id="IPR013324">
    <property type="entry name" value="RNA_pol_sigma_r3/r4-like"/>
</dbReference>
<dbReference type="GO" id="GO:0006352">
    <property type="term" value="P:DNA-templated transcription initiation"/>
    <property type="evidence" value="ECO:0007669"/>
    <property type="project" value="InterPro"/>
</dbReference>
<dbReference type="PANTHER" id="PTHR43133:SF62">
    <property type="entry name" value="RNA POLYMERASE SIGMA FACTOR SIGZ"/>
    <property type="match status" value="1"/>
</dbReference>
<dbReference type="InterPro" id="IPR036388">
    <property type="entry name" value="WH-like_DNA-bd_sf"/>
</dbReference>
<dbReference type="Pfam" id="PF08281">
    <property type="entry name" value="Sigma70_r4_2"/>
    <property type="match status" value="1"/>
</dbReference>
<dbReference type="PATRIC" id="fig|471514.4.peg.3956"/>
<protein>
    <submittedName>
        <fullName evidence="7">RNA polymerase subunit sigma-24</fullName>
    </submittedName>
</protein>
<evidence type="ECO:0000259" key="6">
    <source>
        <dbReference type="Pfam" id="PF08281"/>
    </source>
</evidence>
<evidence type="ECO:0000256" key="1">
    <source>
        <dbReference type="ARBA" id="ARBA00010641"/>
    </source>
</evidence>
<dbReference type="InterPro" id="IPR013325">
    <property type="entry name" value="RNA_pol_sigma_r2"/>
</dbReference>
<sequence>MNDEMSAELILERILAGEKDALAALYDMYERLVYSFAYRCTGDASAAEEVVQDVFTKIWRTTARYQPTQGKVSTWLLSITRHAAIDYHRRTKRHQHTDSGDEALVQVLDPSPGPDDLAEAASTRQHIKRAISSLPSEQRQVIEHIYFLGQTQQEVADELGLSTGTVKSRVRLAMTKLRTQLQSETGVNSSV</sequence>
<dbReference type="RefSeq" id="WP_054971321.1">
    <property type="nucleotide sequence ID" value="NZ_LJCO01000097.1"/>
</dbReference>
<dbReference type="InterPro" id="IPR039425">
    <property type="entry name" value="RNA_pol_sigma-70-like"/>
</dbReference>